<reference evidence="3" key="1">
    <citation type="submission" date="2016-06" db="EMBL/GenBank/DDBJ databases">
        <title>Parallel loss of symbiosis genes in relatives of nitrogen-fixing non-legume Parasponia.</title>
        <authorList>
            <person name="Van Velzen R."/>
            <person name="Holmer R."/>
            <person name="Bu F."/>
            <person name="Rutten L."/>
            <person name="Van Zeijl A."/>
            <person name="Liu W."/>
            <person name="Santuari L."/>
            <person name="Cao Q."/>
            <person name="Sharma T."/>
            <person name="Shen D."/>
            <person name="Roswanjaya Y."/>
            <person name="Wardhani T."/>
            <person name="Kalhor M.S."/>
            <person name="Jansen J."/>
            <person name="Van den Hoogen J."/>
            <person name="Gungor B."/>
            <person name="Hartog M."/>
            <person name="Hontelez J."/>
            <person name="Verver J."/>
            <person name="Yang W.-C."/>
            <person name="Schijlen E."/>
            <person name="Repin R."/>
            <person name="Schilthuizen M."/>
            <person name="Schranz E."/>
            <person name="Heidstra R."/>
            <person name="Miyata K."/>
            <person name="Fedorova E."/>
            <person name="Kohlen W."/>
            <person name="Bisseling T."/>
            <person name="Smit S."/>
            <person name="Geurts R."/>
        </authorList>
    </citation>
    <scope>NUCLEOTIDE SEQUENCE [LARGE SCALE GENOMIC DNA]</scope>
    <source>
        <strain evidence="3">cv. WU1-14</strain>
    </source>
</reference>
<keyword evidence="1" id="KW-0472">Membrane</keyword>
<evidence type="ECO:0008006" key="4">
    <source>
        <dbReference type="Google" id="ProtNLM"/>
    </source>
</evidence>
<keyword evidence="3" id="KW-1185">Reference proteome</keyword>
<name>A0A2P5C7Y4_PARAD</name>
<organism evidence="2 3">
    <name type="scientific">Parasponia andersonii</name>
    <name type="common">Sponia andersonii</name>
    <dbReference type="NCBI Taxonomy" id="3476"/>
    <lineage>
        <taxon>Eukaryota</taxon>
        <taxon>Viridiplantae</taxon>
        <taxon>Streptophyta</taxon>
        <taxon>Embryophyta</taxon>
        <taxon>Tracheophyta</taxon>
        <taxon>Spermatophyta</taxon>
        <taxon>Magnoliopsida</taxon>
        <taxon>eudicotyledons</taxon>
        <taxon>Gunneridae</taxon>
        <taxon>Pentapetalae</taxon>
        <taxon>rosids</taxon>
        <taxon>fabids</taxon>
        <taxon>Rosales</taxon>
        <taxon>Cannabaceae</taxon>
        <taxon>Parasponia</taxon>
    </lineage>
</organism>
<accession>A0A2P5C7Y4</accession>
<protein>
    <recommendedName>
        <fullName evidence="4">Transmembrane protein</fullName>
    </recommendedName>
</protein>
<dbReference type="AlphaFoldDB" id="A0A2P5C7Y4"/>
<evidence type="ECO:0000256" key="1">
    <source>
        <dbReference type="SAM" id="Phobius"/>
    </source>
</evidence>
<evidence type="ECO:0000313" key="3">
    <source>
        <dbReference type="Proteomes" id="UP000237105"/>
    </source>
</evidence>
<evidence type="ECO:0000313" key="2">
    <source>
        <dbReference type="EMBL" id="PON57162.1"/>
    </source>
</evidence>
<keyword evidence="1" id="KW-1133">Transmembrane helix</keyword>
<proteinExistence type="predicted"/>
<gene>
    <name evidence="2" type="ORF">PanWU01x14_175760</name>
</gene>
<dbReference type="EMBL" id="JXTB01000162">
    <property type="protein sequence ID" value="PON57162.1"/>
    <property type="molecule type" value="Genomic_DNA"/>
</dbReference>
<sequence length="120" mass="13888">MIWYLFVSEFCRVFPRLTGLVIPSRDIRKGCPISPFTCSYCVLKVFQLFSKMLFILVLYIVFFAPNLVLLSVTYYSPMIALFSVYKSQMVKMGQSVITFSPNVQGNSHYKYFGPEQDSFT</sequence>
<comment type="caution">
    <text evidence="2">The sequence shown here is derived from an EMBL/GenBank/DDBJ whole genome shotgun (WGS) entry which is preliminary data.</text>
</comment>
<feature type="transmembrane region" description="Helical" evidence="1">
    <location>
        <begin position="52"/>
        <end position="85"/>
    </location>
</feature>
<dbReference type="Proteomes" id="UP000237105">
    <property type="component" value="Unassembled WGS sequence"/>
</dbReference>
<keyword evidence="1" id="KW-0812">Transmembrane</keyword>